<protein>
    <submittedName>
        <fullName evidence="2">Uncharacterized protein</fullName>
    </submittedName>
</protein>
<evidence type="ECO:0000313" key="2">
    <source>
        <dbReference type="EMBL" id="TNC63533.1"/>
    </source>
</evidence>
<feature type="compositionally biased region" description="Basic and acidic residues" evidence="1">
    <location>
        <begin position="105"/>
        <end position="122"/>
    </location>
</feature>
<sequence length="345" mass="39457">MHAPDLKYRFARVLGARRPEIEAILAEDGIPGYRIREALHDLEEVEEEESGPSATKEPEDSSVSLRSTSDNELSGSEDEQYEDASLDQDEEAEESRGSNSSEAPSSRRTEAESSVHRSDGSRAERRLVRRKLFGSGRDQDNDRSQIRHKAAEVASAAAVRGMRAEAWLMQQIVSLLGPDWTCLANMRDDQLRETDMLLSRNGEEWHIEVKCLSAERLYWSELEREKAELHPDRYLMALLVEAENSAFTVYWSWDPLRDLAPLGRRIEWLWENSSEGPSLKEGWKLEPDIRWPERRADRYIHVVRLRQEDLERLDKDGSDLQLLRTRIGDGLSVQTHSGGGSKFVA</sequence>
<accession>A0A5C4NBU1</accession>
<evidence type="ECO:0000313" key="3">
    <source>
        <dbReference type="Proteomes" id="UP000305709"/>
    </source>
</evidence>
<feature type="compositionally biased region" description="Acidic residues" evidence="1">
    <location>
        <begin position="75"/>
        <end position="93"/>
    </location>
</feature>
<organism evidence="2 3">
    <name type="scientific">Rubellimicrobium roseum</name>
    <dbReference type="NCBI Taxonomy" id="687525"/>
    <lineage>
        <taxon>Bacteria</taxon>
        <taxon>Pseudomonadati</taxon>
        <taxon>Pseudomonadota</taxon>
        <taxon>Alphaproteobacteria</taxon>
        <taxon>Rhodobacterales</taxon>
        <taxon>Roseobacteraceae</taxon>
        <taxon>Rubellimicrobium</taxon>
    </lineage>
</organism>
<reference evidence="2 3" key="1">
    <citation type="submission" date="2019-06" db="EMBL/GenBank/DDBJ databases">
        <authorList>
            <person name="Jiang L."/>
        </authorList>
    </citation>
    <scope>NUCLEOTIDE SEQUENCE [LARGE SCALE GENOMIC DNA]</scope>
    <source>
        <strain evidence="2 3">YIM 48858</strain>
    </source>
</reference>
<feature type="region of interest" description="Disordered" evidence="1">
    <location>
        <begin position="40"/>
        <end position="122"/>
    </location>
</feature>
<dbReference type="Proteomes" id="UP000305709">
    <property type="component" value="Unassembled WGS sequence"/>
</dbReference>
<feature type="compositionally biased region" description="Polar residues" evidence="1">
    <location>
        <begin position="61"/>
        <end position="74"/>
    </location>
</feature>
<keyword evidence="3" id="KW-1185">Reference proteome</keyword>
<proteinExistence type="predicted"/>
<name>A0A5C4NBU1_9RHOB</name>
<evidence type="ECO:0000256" key="1">
    <source>
        <dbReference type="SAM" id="MobiDB-lite"/>
    </source>
</evidence>
<gene>
    <name evidence="2" type="ORF">FHG71_19310</name>
</gene>
<comment type="caution">
    <text evidence="2">The sequence shown here is derived from an EMBL/GenBank/DDBJ whole genome shotgun (WGS) entry which is preliminary data.</text>
</comment>
<dbReference type="EMBL" id="VDFV01000049">
    <property type="protein sequence ID" value="TNC63533.1"/>
    <property type="molecule type" value="Genomic_DNA"/>
</dbReference>
<dbReference type="OrthoDB" id="10018808at2"/>
<dbReference type="AlphaFoldDB" id="A0A5C4NBU1"/>